<name>A0A0C2GSG9_9BILA</name>
<dbReference type="AlphaFoldDB" id="A0A0C2GSG9"/>
<dbReference type="EMBL" id="KN731383">
    <property type="protein sequence ID" value="KIH60006.1"/>
    <property type="molecule type" value="Genomic_DNA"/>
</dbReference>
<evidence type="ECO:0000313" key="2">
    <source>
        <dbReference type="Proteomes" id="UP000054047"/>
    </source>
</evidence>
<sequence>MKNKKEQDFKRWKQIIAEIRQEGKRIRKKQKAEDSLNKRLGIFRNELRRHRSVHNAVKVIGGYT</sequence>
<evidence type="ECO:0000313" key="1">
    <source>
        <dbReference type="EMBL" id="KIH60006.1"/>
    </source>
</evidence>
<accession>A0A0C2GSG9</accession>
<gene>
    <name evidence="1" type="ORF">ANCDUO_09752</name>
</gene>
<proteinExistence type="predicted"/>
<keyword evidence="2" id="KW-1185">Reference proteome</keyword>
<reference evidence="1 2" key="1">
    <citation type="submission" date="2013-12" db="EMBL/GenBank/DDBJ databases">
        <title>Draft genome of the parsitic nematode Ancylostoma duodenale.</title>
        <authorList>
            <person name="Mitreva M."/>
        </authorList>
    </citation>
    <scope>NUCLEOTIDE SEQUENCE [LARGE SCALE GENOMIC DNA]</scope>
    <source>
        <strain evidence="1 2">Zhejiang</strain>
    </source>
</reference>
<dbReference type="Proteomes" id="UP000054047">
    <property type="component" value="Unassembled WGS sequence"/>
</dbReference>
<dbReference type="Pfam" id="PF04870">
    <property type="entry name" value="Moulting_cycle"/>
    <property type="match status" value="1"/>
</dbReference>
<dbReference type="InterPro" id="IPR006954">
    <property type="entry name" value="Mlt-10-like"/>
</dbReference>
<protein>
    <submittedName>
        <fullName evidence="1">Uncharacterized protein</fullName>
    </submittedName>
</protein>
<organism evidence="1 2">
    <name type="scientific">Ancylostoma duodenale</name>
    <dbReference type="NCBI Taxonomy" id="51022"/>
    <lineage>
        <taxon>Eukaryota</taxon>
        <taxon>Metazoa</taxon>
        <taxon>Ecdysozoa</taxon>
        <taxon>Nematoda</taxon>
        <taxon>Chromadorea</taxon>
        <taxon>Rhabditida</taxon>
        <taxon>Rhabditina</taxon>
        <taxon>Rhabditomorpha</taxon>
        <taxon>Strongyloidea</taxon>
        <taxon>Ancylostomatidae</taxon>
        <taxon>Ancylostomatinae</taxon>
        <taxon>Ancylostoma</taxon>
    </lineage>
</organism>